<feature type="domain" description="ABC transporter" evidence="9">
    <location>
        <begin position="1"/>
        <end position="220"/>
    </location>
</feature>
<dbReference type="PANTHER" id="PTHR43553">
    <property type="entry name" value="HEAVY METAL TRANSPORTER"/>
    <property type="match status" value="1"/>
</dbReference>
<dbReference type="GO" id="GO:0016887">
    <property type="term" value="F:ATP hydrolysis activity"/>
    <property type="evidence" value="ECO:0007669"/>
    <property type="project" value="InterPro"/>
</dbReference>
<dbReference type="SMART" id="SM00382">
    <property type="entry name" value="AAA"/>
    <property type="match status" value="2"/>
</dbReference>
<comment type="similarity">
    <text evidence="2">Belongs to the ABC transporter superfamily.</text>
</comment>
<reference evidence="10 11" key="1">
    <citation type="submission" date="2013-02" db="EMBL/GenBank/DDBJ databases">
        <title>The complete genome sequence of Corynebacterium vitaeruminis DSM 20294.</title>
        <authorList>
            <person name="Ruckert C."/>
            <person name="Albersmeier A."/>
            <person name="Kalinowski J."/>
        </authorList>
    </citation>
    <scope>NUCLEOTIDE SEQUENCE [LARGE SCALE GENOMIC DNA]</scope>
    <source>
        <strain evidence="11">ATCC 10234</strain>
    </source>
</reference>
<evidence type="ECO:0000256" key="4">
    <source>
        <dbReference type="ARBA" id="ARBA00022475"/>
    </source>
</evidence>
<dbReference type="PANTHER" id="PTHR43553:SF27">
    <property type="entry name" value="ENERGY-COUPLING FACTOR TRANSPORTER ATP-BINDING PROTEIN ECFA2"/>
    <property type="match status" value="1"/>
</dbReference>
<keyword evidence="3" id="KW-0813">Transport</keyword>
<dbReference type="InterPro" id="IPR027417">
    <property type="entry name" value="P-loop_NTPase"/>
</dbReference>
<dbReference type="GO" id="GO:0042626">
    <property type="term" value="F:ATPase-coupled transmembrane transporter activity"/>
    <property type="evidence" value="ECO:0007669"/>
    <property type="project" value="TreeGrafter"/>
</dbReference>
<dbReference type="GO" id="GO:0043190">
    <property type="term" value="C:ATP-binding cassette (ABC) transporter complex"/>
    <property type="evidence" value="ECO:0007669"/>
    <property type="project" value="TreeGrafter"/>
</dbReference>
<gene>
    <name evidence="10" type="ORF">B843_05480</name>
</gene>
<dbReference type="CDD" id="cd00267">
    <property type="entry name" value="ABC_ATPase"/>
    <property type="match status" value="1"/>
</dbReference>
<dbReference type="InterPro" id="IPR003593">
    <property type="entry name" value="AAA+_ATPase"/>
</dbReference>
<dbReference type="InterPro" id="IPR050095">
    <property type="entry name" value="ECF_ABC_transporter_ATP-bd"/>
</dbReference>
<dbReference type="PATRIC" id="fig|1224164.3.peg.1094"/>
<evidence type="ECO:0000256" key="2">
    <source>
        <dbReference type="ARBA" id="ARBA00005417"/>
    </source>
</evidence>
<proteinExistence type="inferred from homology"/>
<dbReference type="Pfam" id="PF00005">
    <property type="entry name" value="ABC_tran"/>
    <property type="match status" value="2"/>
</dbReference>
<dbReference type="HOGENOM" id="CLU_050995_0_0_11"/>
<dbReference type="EMBL" id="CP004353">
    <property type="protein sequence ID" value="AHI22481.1"/>
    <property type="molecule type" value="Genomic_DNA"/>
</dbReference>
<evidence type="ECO:0000256" key="3">
    <source>
        <dbReference type="ARBA" id="ARBA00022448"/>
    </source>
</evidence>
<evidence type="ECO:0000313" key="10">
    <source>
        <dbReference type="EMBL" id="AHI22481.1"/>
    </source>
</evidence>
<evidence type="ECO:0000259" key="9">
    <source>
        <dbReference type="PROSITE" id="PS50893"/>
    </source>
</evidence>
<dbReference type="GO" id="GO:0005524">
    <property type="term" value="F:ATP binding"/>
    <property type="evidence" value="ECO:0007669"/>
    <property type="project" value="UniProtKB-KW"/>
</dbReference>
<name>W5XZS8_9CORY</name>
<dbReference type="Proteomes" id="UP000019222">
    <property type="component" value="Chromosome"/>
</dbReference>
<comment type="subcellular location">
    <subcellularLocation>
        <location evidence="1">Cell membrane</location>
        <topology evidence="1">Peripheral membrane protein</topology>
    </subcellularLocation>
</comment>
<protein>
    <submittedName>
        <fullName evidence="10">ABC-type cobalt transport system, ATPase component</fullName>
    </submittedName>
</protein>
<keyword evidence="4" id="KW-1003">Cell membrane</keyword>
<dbReference type="InterPro" id="IPR003439">
    <property type="entry name" value="ABC_transporter-like_ATP-bd"/>
</dbReference>
<keyword evidence="8" id="KW-0472">Membrane</keyword>
<evidence type="ECO:0000256" key="8">
    <source>
        <dbReference type="ARBA" id="ARBA00023136"/>
    </source>
</evidence>
<evidence type="ECO:0000313" key="11">
    <source>
        <dbReference type="Proteomes" id="UP000019222"/>
    </source>
</evidence>
<dbReference type="SUPFAM" id="SSF52540">
    <property type="entry name" value="P-loop containing nucleoside triphosphate hydrolases"/>
    <property type="match status" value="2"/>
</dbReference>
<keyword evidence="5" id="KW-0547">Nucleotide-binding</keyword>
<dbReference type="STRING" id="1224164.B843_05480"/>
<evidence type="ECO:0000256" key="6">
    <source>
        <dbReference type="ARBA" id="ARBA00022840"/>
    </source>
</evidence>
<evidence type="ECO:0000256" key="1">
    <source>
        <dbReference type="ARBA" id="ARBA00004202"/>
    </source>
</evidence>
<evidence type="ECO:0000256" key="7">
    <source>
        <dbReference type="ARBA" id="ARBA00022967"/>
    </source>
</evidence>
<sequence>MSSPSDTSAVDFFPTRRTIVVGPSGSGLSRLGERVYRTTEGAAMVSQDAISHITFLRDTVVEEIAFGLEQRGIPVPEMAERVDALVAQLGLAEVAERNPAELSGGQTKRVAIACVAVLGAATLVLDDPFAGLDTESRRLVAQLLREYPGAVLVLAHEDPSELGSDFERFHLSGDSVGPGLPEARALALPGRVAPSGERIELGTLRGTRGEASRRWWQLRAKAPSRFVTAKVTLRPRRGAVLWLRGDNGAGKTTLLRTIVGFESEYRCPVSVSMQSQRASDQVLGSTVAELLPDVEARDRLGLDGDTHPLDLPQAKLRLAQVASVLGQRRELVLLDEPDVGLDHAHRAAFHRLVAEALDCGKAIIMTCHDPAVMEEVAAYAEVDEVALPSPSRSS</sequence>
<dbReference type="eggNOG" id="COG1122">
    <property type="taxonomic scope" value="Bacteria"/>
</dbReference>
<dbReference type="PROSITE" id="PS50893">
    <property type="entry name" value="ABC_TRANSPORTER_2"/>
    <property type="match status" value="1"/>
</dbReference>
<evidence type="ECO:0000256" key="5">
    <source>
        <dbReference type="ARBA" id="ARBA00022741"/>
    </source>
</evidence>
<organism evidence="10 11">
    <name type="scientific">Corynebacterium vitaeruminis DSM 20294</name>
    <dbReference type="NCBI Taxonomy" id="1224164"/>
    <lineage>
        <taxon>Bacteria</taxon>
        <taxon>Bacillati</taxon>
        <taxon>Actinomycetota</taxon>
        <taxon>Actinomycetes</taxon>
        <taxon>Mycobacteriales</taxon>
        <taxon>Corynebacteriaceae</taxon>
        <taxon>Corynebacterium</taxon>
    </lineage>
</organism>
<dbReference type="AlphaFoldDB" id="W5XZS8"/>
<dbReference type="KEGG" id="cvt:B843_05480"/>
<dbReference type="RefSeq" id="WP_025252516.1">
    <property type="nucleotide sequence ID" value="NZ_CP004353.1"/>
</dbReference>
<dbReference type="Gene3D" id="3.40.50.300">
    <property type="entry name" value="P-loop containing nucleotide triphosphate hydrolases"/>
    <property type="match status" value="2"/>
</dbReference>
<keyword evidence="6" id="KW-0067">ATP-binding</keyword>
<keyword evidence="7" id="KW-1278">Translocase</keyword>
<accession>W5XZS8</accession>
<keyword evidence="11" id="KW-1185">Reference proteome</keyword>